<dbReference type="SUPFAM" id="SSF56436">
    <property type="entry name" value="C-type lectin-like"/>
    <property type="match status" value="2"/>
</dbReference>
<keyword evidence="1" id="KW-0732">Signal</keyword>
<dbReference type="InterPro" id="IPR001304">
    <property type="entry name" value="C-type_lectin-like"/>
</dbReference>
<dbReference type="SMART" id="SM00034">
    <property type="entry name" value="CLECT"/>
    <property type="match status" value="2"/>
</dbReference>
<dbReference type="PROSITE" id="PS50041">
    <property type="entry name" value="C_TYPE_LECTIN_2"/>
    <property type="match status" value="2"/>
</dbReference>
<evidence type="ECO:0000313" key="3">
    <source>
        <dbReference type="EMBL" id="KAI1882020.1"/>
    </source>
</evidence>
<dbReference type="EMBL" id="JAERUA010000025">
    <property type="protein sequence ID" value="KAI1882020.1"/>
    <property type="molecule type" value="Genomic_DNA"/>
</dbReference>
<evidence type="ECO:0000256" key="1">
    <source>
        <dbReference type="SAM" id="SignalP"/>
    </source>
</evidence>
<dbReference type="Pfam" id="PF00059">
    <property type="entry name" value="Lectin_C"/>
    <property type="match status" value="2"/>
</dbReference>
<proteinExistence type="predicted"/>
<sequence length="306" mass="34575">MRLNLTLLLLLQGFCTVTCAFSKIISIYSYENETLTWYDARSSCRLAYTDLASFQDSAGQLEMLAAATDPAENRFWIGLYFTEFYKWQWSGGQDSMYRNWSSEEESMPLPPPSTNNTGETSECVYTLSGLWSHAPCSKKMFFVCMLEAPNSTEYFMVQENMSWPEAQTFCRTKLTDLANIWNVSKNDEVAAMVEGTPVWIGLYKQLGWDWIWSDQSALNFTAWAGGVEPTPGKGKETCVYVSTEMVEDNSPCLTGNSSADNETEVANMSMYNQSCSMLVLQASWNVASCDSQMGFFCHEEVTVWYG</sequence>
<comment type="caution">
    <text evidence="3">The sequence shown here is derived from an EMBL/GenBank/DDBJ whole genome shotgun (WGS) entry which is preliminary data.</text>
</comment>
<feature type="chain" id="PRO_5035912896" description="C-type lectin domain-containing protein" evidence="1">
    <location>
        <begin position="21"/>
        <end position="306"/>
    </location>
</feature>
<organism evidence="3 4">
    <name type="scientific">Albula goreensis</name>
    <dbReference type="NCBI Taxonomy" id="1534307"/>
    <lineage>
        <taxon>Eukaryota</taxon>
        <taxon>Metazoa</taxon>
        <taxon>Chordata</taxon>
        <taxon>Craniata</taxon>
        <taxon>Vertebrata</taxon>
        <taxon>Euteleostomi</taxon>
        <taxon>Actinopterygii</taxon>
        <taxon>Neopterygii</taxon>
        <taxon>Teleostei</taxon>
        <taxon>Albuliformes</taxon>
        <taxon>Albulidae</taxon>
        <taxon>Albula</taxon>
    </lineage>
</organism>
<gene>
    <name evidence="3" type="ORF">AGOR_G00246400</name>
</gene>
<evidence type="ECO:0000313" key="4">
    <source>
        <dbReference type="Proteomes" id="UP000829720"/>
    </source>
</evidence>
<dbReference type="AlphaFoldDB" id="A0A8T3CDT5"/>
<reference evidence="3" key="1">
    <citation type="submission" date="2021-01" db="EMBL/GenBank/DDBJ databases">
        <authorList>
            <person name="Zahm M."/>
            <person name="Roques C."/>
            <person name="Cabau C."/>
            <person name="Klopp C."/>
            <person name="Donnadieu C."/>
            <person name="Jouanno E."/>
            <person name="Lampietro C."/>
            <person name="Louis A."/>
            <person name="Herpin A."/>
            <person name="Echchiki A."/>
            <person name="Berthelot C."/>
            <person name="Parey E."/>
            <person name="Roest-Crollius H."/>
            <person name="Braasch I."/>
            <person name="Postlethwait J."/>
            <person name="Bobe J."/>
            <person name="Montfort J."/>
            <person name="Bouchez O."/>
            <person name="Begum T."/>
            <person name="Mejri S."/>
            <person name="Adams A."/>
            <person name="Chen W.-J."/>
            <person name="Guiguen Y."/>
        </authorList>
    </citation>
    <scope>NUCLEOTIDE SEQUENCE</scope>
    <source>
        <tissue evidence="3">Blood</tissue>
    </source>
</reference>
<accession>A0A8T3CDT5</accession>
<name>A0A8T3CDT5_9TELE</name>
<protein>
    <recommendedName>
        <fullName evidence="2">C-type lectin domain-containing protein</fullName>
    </recommendedName>
</protein>
<dbReference type="PANTHER" id="PTHR45784">
    <property type="entry name" value="C-TYPE LECTIN DOMAIN FAMILY 20 MEMBER A-RELATED"/>
    <property type="match status" value="1"/>
</dbReference>
<dbReference type="Gene3D" id="3.10.100.10">
    <property type="entry name" value="Mannose-Binding Protein A, subunit A"/>
    <property type="match status" value="2"/>
</dbReference>
<dbReference type="PANTHER" id="PTHR45784:SF3">
    <property type="entry name" value="C-TYPE LECTIN DOMAIN FAMILY 4 MEMBER K-LIKE-RELATED"/>
    <property type="match status" value="1"/>
</dbReference>
<feature type="domain" description="C-type lectin" evidence="2">
    <location>
        <begin position="28"/>
        <end position="145"/>
    </location>
</feature>
<evidence type="ECO:0000259" key="2">
    <source>
        <dbReference type="PROSITE" id="PS50041"/>
    </source>
</evidence>
<dbReference type="InterPro" id="IPR016186">
    <property type="entry name" value="C-type_lectin-like/link_sf"/>
</dbReference>
<feature type="domain" description="C-type lectin" evidence="2">
    <location>
        <begin position="154"/>
        <end position="298"/>
    </location>
</feature>
<dbReference type="Proteomes" id="UP000829720">
    <property type="component" value="Unassembled WGS sequence"/>
</dbReference>
<dbReference type="OrthoDB" id="6369810at2759"/>
<feature type="signal peptide" evidence="1">
    <location>
        <begin position="1"/>
        <end position="20"/>
    </location>
</feature>
<feature type="non-terminal residue" evidence="3">
    <location>
        <position position="306"/>
    </location>
</feature>
<dbReference type="InterPro" id="IPR016187">
    <property type="entry name" value="CTDL_fold"/>
</dbReference>
<keyword evidence="4" id="KW-1185">Reference proteome</keyword>